<comment type="caution">
    <text evidence="8">The sequence shown here is derived from an EMBL/GenBank/DDBJ whole genome shotgun (WGS) entry which is preliminary data.</text>
</comment>
<dbReference type="Pfam" id="PF00132">
    <property type="entry name" value="Hexapep"/>
    <property type="match status" value="1"/>
</dbReference>
<dbReference type="EMBL" id="WHPN01000402">
    <property type="protein sequence ID" value="KAF4405846.1"/>
    <property type="molecule type" value="Genomic_DNA"/>
</dbReference>
<evidence type="ECO:0000256" key="5">
    <source>
        <dbReference type="RuleBase" id="RU367021"/>
    </source>
</evidence>
<dbReference type="InterPro" id="IPR024688">
    <property type="entry name" value="Mac_dom"/>
</dbReference>
<feature type="compositionally biased region" description="Basic and acidic residues" evidence="6">
    <location>
        <begin position="22"/>
        <end position="37"/>
    </location>
</feature>
<evidence type="ECO:0000256" key="4">
    <source>
        <dbReference type="ARBA" id="ARBA00023315"/>
    </source>
</evidence>
<dbReference type="InterPro" id="IPR011004">
    <property type="entry name" value="Trimer_LpxA-like_sf"/>
</dbReference>
<dbReference type="PROSITE" id="PS00101">
    <property type="entry name" value="HEXAPEP_TRANSFERASES"/>
    <property type="match status" value="1"/>
</dbReference>
<dbReference type="SUPFAM" id="SSF51161">
    <property type="entry name" value="Trimeric LpxA-like enzymes"/>
    <property type="match status" value="1"/>
</dbReference>
<dbReference type="PANTHER" id="PTHR43017:SF1">
    <property type="entry name" value="ACETYLTRANSFERASE YJL218W-RELATED"/>
    <property type="match status" value="1"/>
</dbReference>
<proteinExistence type="inferred from homology"/>
<dbReference type="Proteomes" id="UP000621266">
    <property type="component" value="Unassembled WGS sequence"/>
</dbReference>
<dbReference type="CDD" id="cd03357">
    <property type="entry name" value="LbH_MAT_GAT"/>
    <property type="match status" value="1"/>
</dbReference>
<name>A0ABQ7FDH1_9ACTN</name>
<organism evidence="8 9">
    <name type="scientific">Streptomyces lycii</name>
    <dbReference type="NCBI Taxonomy" id="2654337"/>
    <lineage>
        <taxon>Bacteria</taxon>
        <taxon>Bacillati</taxon>
        <taxon>Actinomycetota</taxon>
        <taxon>Actinomycetes</taxon>
        <taxon>Kitasatosporales</taxon>
        <taxon>Streptomycetaceae</taxon>
        <taxon>Streptomyces</taxon>
    </lineage>
</organism>
<dbReference type="EC" id="2.3.1.-" evidence="5"/>
<dbReference type="InterPro" id="IPR039369">
    <property type="entry name" value="LacA-like"/>
</dbReference>
<evidence type="ECO:0000256" key="2">
    <source>
        <dbReference type="ARBA" id="ARBA00022679"/>
    </source>
</evidence>
<comment type="similarity">
    <text evidence="1 5">Belongs to the transferase hexapeptide repeat family.</text>
</comment>
<evidence type="ECO:0000313" key="8">
    <source>
        <dbReference type="EMBL" id="KAF4405846.1"/>
    </source>
</evidence>
<dbReference type="GO" id="GO:0008870">
    <property type="term" value="F:galactoside O-acetyltransferase activity"/>
    <property type="evidence" value="ECO:0007669"/>
    <property type="project" value="UniProtKB-EC"/>
</dbReference>
<evidence type="ECO:0000313" key="9">
    <source>
        <dbReference type="Proteomes" id="UP000621266"/>
    </source>
</evidence>
<dbReference type="PANTHER" id="PTHR43017">
    <property type="entry name" value="GALACTOSIDE O-ACETYLTRANSFERASE"/>
    <property type="match status" value="1"/>
</dbReference>
<feature type="domain" description="Maltose/galactoside acetyltransferase" evidence="7">
    <location>
        <begin position="32"/>
        <end position="86"/>
    </location>
</feature>
<keyword evidence="9" id="KW-1185">Reference proteome</keyword>
<dbReference type="InterPro" id="IPR018357">
    <property type="entry name" value="Hexapep_transf_CS"/>
</dbReference>
<reference evidence="8 9" key="1">
    <citation type="submission" date="2019-10" db="EMBL/GenBank/DDBJ databases">
        <title>Streptomyces tenebrisbrunneis sp.nov., an endogenous actinomycete isolated from of Lycium ruthenicum.</title>
        <authorList>
            <person name="Ma L."/>
        </authorList>
    </citation>
    <scope>NUCLEOTIDE SEQUENCE [LARGE SCALE GENOMIC DNA]</scope>
    <source>
        <strain evidence="8 9">TRM 66187</strain>
    </source>
</reference>
<evidence type="ECO:0000256" key="1">
    <source>
        <dbReference type="ARBA" id="ARBA00007274"/>
    </source>
</evidence>
<keyword evidence="4 5" id="KW-0012">Acyltransferase</keyword>
<gene>
    <name evidence="8" type="primary">lacA</name>
    <name evidence="8" type="ORF">GCU69_28050</name>
</gene>
<dbReference type="Gene3D" id="2.160.10.10">
    <property type="entry name" value="Hexapeptide repeat proteins"/>
    <property type="match status" value="1"/>
</dbReference>
<protein>
    <recommendedName>
        <fullName evidence="5">Acetyltransferase</fullName>
        <ecNumber evidence="5">2.3.1.-</ecNumber>
    </recommendedName>
</protein>
<sequence length="226" mass="24724">MTSPHAHPEPDTESVPGPGPDADAHDGSASIRERMRTGRLYTDHGEGLDEERQRCQELLYDYNRSRPGDAEGRRALLAELLGSVGENAWIEPPLRCAYGSNIHIGADFYANFNLVVVDDIDVHIGDRVMMAPNVTITPTGHPVHPELRLGGRQFSLPVRIGNDVWIGSNVVVLPGVTIGDGSVVGAGSVVTKDVPENVIAVGNPCRVLRPITDRDREFYFRDRKVD</sequence>
<keyword evidence="3" id="KW-0677">Repeat</keyword>
<accession>A0ABQ7FDH1</accession>
<feature type="region of interest" description="Disordered" evidence="6">
    <location>
        <begin position="1"/>
        <end position="37"/>
    </location>
</feature>
<dbReference type="SMART" id="SM01266">
    <property type="entry name" value="Mac"/>
    <property type="match status" value="1"/>
</dbReference>
<dbReference type="Pfam" id="PF12464">
    <property type="entry name" value="Mac"/>
    <property type="match status" value="1"/>
</dbReference>
<evidence type="ECO:0000256" key="3">
    <source>
        <dbReference type="ARBA" id="ARBA00022737"/>
    </source>
</evidence>
<dbReference type="InterPro" id="IPR001451">
    <property type="entry name" value="Hexapep"/>
</dbReference>
<keyword evidence="2 5" id="KW-0808">Transferase</keyword>
<evidence type="ECO:0000256" key="6">
    <source>
        <dbReference type="SAM" id="MobiDB-lite"/>
    </source>
</evidence>
<feature type="compositionally biased region" description="Basic and acidic residues" evidence="6">
    <location>
        <begin position="1"/>
        <end position="10"/>
    </location>
</feature>
<evidence type="ECO:0000259" key="7">
    <source>
        <dbReference type="SMART" id="SM01266"/>
    </source>
</evidence>